<dbReference type="RefSeq" id="WP_354658895.1">
    <property type="nucleotide sequence ID" value="NZ_JBEXAC010000001.1"/>
</dbReference>
<accession>A0ABV2SZP8</accession>
<dbReference type="Proteomes" id="UP001549749">
    <property type="component" value="Unassembled WGS sequence"/>
</dbReference>
<sequence>MSWKRFWILGLGAITIGTLFIHASNKPVVPRQEKPLRTIVIDAGHGGADVGARGSYSTEKELTLQVALKLGKLLEENMPDVKVVYTRKVDRFDDPRLKAQIANDAKGDLFVSIHCNAAPKTRYVTGYKNVVRKKGKKKVTVKQPIYGYAASTAKGTETYIWATTKNNAKMETLKQNSVIVLDANSEETKQMMDATDPETFILLNTLRNAFFDQSLRLSTLVEDEFTKVGRISRGARQRNEKGIWVLSATAMPSVLVELGFISNPEEEDYLNSASGQAETANCLYKAIKKYKDELERFGNYDNSTPPSSARNRQRNAPAVSVSKKTTISPKGTTPAPAKPELAFRVQLLVSEKYYTPRSAIFKKLPGPVEREAIILNKKKRHKYIWGNFPTEAKAAAAVRKAKQLGFKDAFIIDPQNSLRPNAQL</sequence>
<dbReference type="InterPro" id="IPR050695">
    <property type="entry name" value="N-acetylmuramoyl_amidase_3"/>
</dbReference>
<feature type="compositionally biased region" description="Polar residues" evidence="4">
    <location>
        <begin position="322"/>
        <end position="331"/>
    </location>
</feature>
<evidence type="ECO:0000256" key="2">
    <source>
        <dbReference type="ARBA" id="ARBA00011901"/>
    </source>
</evidence>
<name>A0ABV2SZP8_9BACT</name>
<protein>
    <recommendedName>
        <fullName evidence="2">N-acetylmuramoyl-L-alanine amidase</fullName>
        <ecNumber evidence="2">3.5.1.28</ecNumber>
    </recommendedName>
</protein>
<dbReference type="Gene3D" id="3.40.630.40">
    <property type="entry name" value="Zn-dependent exopeptidases"/>
    <property type="match status" value="1"/>
</dbReference>
<comment type="caution">
    <text evidence="6">The sequence shown here is derived from an EMBL/GenBank/DDBJ whole genome shotgun (WGS) entry which is preliminary data.</text>
</comment>
<evidence type="ECO:0000259" key="5">
    <source>
        <dbReference type="SMART" id="SM00646"/>
    </source>
</evidence>
<evidence type="ECO:0000313" key="7">
    <source>
        <dbReference type="Proteomes" id="UP001549749"/>
    </source>
</evidence>
<dbReference type="SMART" id="SM00646">
    <property type="entry name" value="Ami_3"/>
    <property type="match status" value="1"/>
</dbReference>
<organism evidence="6 7">
    <name type="scientific">Chitinophaga defluvii</name>
    <dbReference type="NCBI Taxonomy" id="3163343"/>
    <lineage>
        <taxon>Bacteria</taxon>
        <taxon>Pseudomonadati</taxon>
        <taxon>Bacteroidota</taxon>
        <taxon>Chitinophagia</taxon>
        <taxon>Chitinophagales</taxon>
        <taxon>Chitinophagaceae</taxon>
        <taxon>Chitinophaga</taxon>
    </lineage>
</organism>
<evidence type="ECO:0000256" key="4">
    <source>
        <dbReference type="SAM" id="MobiDB-lite"/>
    </source>
</evidence>
<dbReference type="GO" id="GO:0008745">
    <property type="term" value="F:N-acetylmuramoyl-L-alanine amidase activity"/>
    <property type="evidence" value="ECO:0007669"/>
    <property type="project" value="UniProtKB-EC"/>
</dbReference>
<dbReference type="SUPFAM" id="SSF53187">
    <property type="entry name" value="Zn-dependent exopeptidases"/>
    <property type="match status" value="1"/>
</dbReference>
<dbReference type="Pfam" id="PF01520">
    <property type="entry name" value="Amidase_3"/>
    <property type="match status" value="1"/>
</dbReference>
<evidence type="ECO:0000313" key="6">
    <source>
        <dbReference type="EMBL" id="MET6996248.1"/>
    </source>
</evidence>
<dbReference type="PANTHER" id="PTHR30404:SF0">
    <property type="entry name" value="N-ACETYLMURAMOYL-L-ALANINE AMIDASE AMIC"/>
    <property type="match status" value="1"/>
</dbReference>
<feature type="domain" description="MurNAc-LAA" evidence="5">
    <location>
        <begin position="99"/>
        <end position="288"/>
    </location>
</feature>
<keyword evidence="3 6" id="KW-0378">Hydrolase</keyword>
<dbReference type="EC" id="3.5.1.28" evidence="2"/>
<comment type="catalytic activity">
    <reaction evidence="1">
        <text>Hydrolyzes the link between N-acetylmuramoyl residues and L-amino acid residues in certain cell-wall glycopeptides.</text>
        <dbReference type="EC" id="3.5.1.28"/>
    </reaction>
</comment>
<feature type="compositionally biased region" description="Polar residues" evidence="4">
    <location>
        <begin position="300"/>
        <end position="310"/>
    </location>
</feature>
<dbReference type="EMBL" id="JBEXAC010000001">
    <property type="protein sequence ID" value="MET6996248.1"/>
    <property type="molecule type" value="Genomic_DNA"/>
</dbReference>
<evidence type="ECO:0000256" key="3">
    <source>
        <dbReference type="ARBA" id="ARBA00022801"/>
    </source>
</evidence>
<feature type="region of interest" description="Disordered" evidence="4">
    <location>
        <begin position="298"/>
        <end position="335"/>
    </location>
</feature>
<dbReference type="InterPro" id="IPR002508">
    <property type="entry name" value="MurNAc-LAA_cat"/>
</dbReference>
<keyword evidence="7" id="KW-1185">Reference proteome</keyword>
<dbReference type="CDD" id="cd02696">
    <property type="entry name" value="MurNAc-LAA"/>
    <property type="match status" value="1"/>
</dbReference>
<proteinExistence type="predicted"/>
<evidence type="ECO:0000256" key="1">
    <source>
        <dbReference type="ARBA" id="ARBA00001561"/>
    </source>
</evidence>
<reference evidence="6 7" key="1">
    <citation type="submission" date="2024-06" db="EMBL/GenBank/DDBJ databases">
        <title>Chitinophaga defluvii sp. nov., isolated from municipal sewage.</title>
        <authorList>
            <person name="Zhang L."/>
        </authorList>
    </citation>
    <scope>NUCLEOTIDE SEQUENCE [LARGE SCALE GENOMIC DNA]</scope>
    <source>
        <strain evidence="6 7">H8</strain>
    </source>
</reference>
<gene>
    <name evidence="6" type="ORF">ABR189_02660</name>
</gene>
<dbReference type="PANTHER" id="PTHR30404">
    <property type="entry name" value="N-ACETYLMURAMOYL-L-ALANINE AMIDASE"/>
    <property type="match status" value="1"/>
</dbReference>